<gene>
    <name evidence="1" type="ORF">C1H46_044114</name>
</gene>
<reference evidence="1 2" key="1">
    <citation type="journal article" date="2019" name="G3 (Bethesda)">
        <title>Sequencing of a Wild Apple (Malus baccata) Genome Unravels the Differences Between Cultivated and Wild Apple Species Regarding Disease Resistance and Cold Tolerance.</title>
        <authorList>
            <person name="Chen X."/>
        </authorList>
    </citation>
    <scope>NUCLEOTIDE SEQUENCE [LARGE SCALE GENOMIC DNA]</scope>
    <source>
        <strain evidence="2">cv. Shandingzi</strain>
        <tissue evidence="1">Leaves</tissue>
    </source>
</reference>
<evidence type="ECO:0000313" key="2">
    <source>
        <dbReference type="Proteomes" id="UP000315295"/>
    </source>
</evidence>
<comment type="caution">
    <text evidence="1">The sequence shown here is derived from an EMBL/GenBank/DDBJ whole genome shotgun (WGS) entry which is preliminary data.</text>
</comment>
<dbReference type="EMBL" id="VIEB01001842">
    <property type="protein sequence ID" value="TQD70352.1"/>
    <property type="molecule type" value="Genomic_DNA"/>
</dbReference>
<organism evidence="1 2">
    <name type="scientific">Malus baccata</name>
    <name type="common">Siberian crab apple</name>
    <name type="synonym">Pyrus baccata</name>
    <dbReference type="NCBI Taxonomy" id="106549"/>
    <lineage>
        <taxon>Eukaryota</taxon>
        <taxon>Viridiplantae</taxon>
        <taxon>Streptophyta</taxon>
        <taxon>Embryophyta</taxon>
        <taxon>Tracheophyta</taxon>
        <taxon>Spermatophyta</taxon>
        <taxon>Magnoliopsida</taxon>
        <taxon>eudicotyledons</taxon>
        <taxon>Gunneridae</taxon>
        <taxon>Pentapetalae</taxon>
        <taxon>rosids</taxon>
        <taxon>fabids</taxon>
        <taxon>Rosales</taxon>
        <taxon>Rosaceae</taxon>
        <taxon>Amygdaloideae</taxon>
        <taxon>Maleae</taxon>
        <taxon>Malus</taxon>
    </lineage>
</organism>
<name>A0A540K8V2_MALBA</name>
<evidence type="ECO:0000313" key="1">
    <source>
        <dbReference type="EMBL" id="TQD70352.1"/>
    </source>
</evidence>
<protein>
    <submittedName>
        <fullName evidence="1">Uncharacterized protein</fullName>
    </submittedName>
</protein>
<accession>A0A540K8V2</accession>
<dbReference type="AlphaFoldDB" id="A0A540K8V2"/>
<sequence>MQSNRVEEDVDTEPLLGFRVSRKGGPSYIVSCLMEVLLYADPGNHMTVAVDANRAVMDQSF</sequence>
<proteinExistence type="predicted"/>
<dbReference type="Proteomes" id="UP000315295">
    <property type="component" value="Unassembled WGS sequence"/>
</dbReference>
<keyword evidence="2" id="KW-1185">Reference proteome</keyword>